<protein>
    <recommendedName>
        <fullName evidence="2">Methyltransferase FkbM domain-containing protein</fullName>
    </recommendedName>
</protein>
<sequence>MYRILYGTPEKNIDITIPCQTKCMKNNIIRIPSSDFMRAFIFTDPYVDVLKSILIEKGDSVFTYDHTVVIYIDNSTQEIFTQASTLPDYIKATYPDFTNVLRKMHQQLKLDYGSFQDEYPEQLLAVEYITGTENVLEIGGNIGRNSLIIASILNEHNNTNLVTLECCTSIAAQLSHNRNKNNLFFHVENAALSKTDLYQPDGQWQTVQSNVPLVGHTKLNTITFDELEKKYKIQFDTLVMDCEGAFYYILQGMPEMLKNINLVIMENDYNLVEHKEFVDRCLMDSGLHRVHWEAGGWGPCFHRFYEVWKR</sequence>
<accession>A0A6C0HJM3</accession>
<dbReference type="InterPro" id="IPR029063">
    <property type="entry name" value="SAM-dependent_MTases_sf"/>
</dbReference>
<dbReference type="InterPro" id="IPR006342">
    <property type="entry name" value="FkbM_mtfrase"/>
</dbReference>
<proteinExistence type="predicted"/>
<dbReference type="Gene3D" id="3.40.50.150">
    <property type="entry name" value="Vaccinia Virus protein VP39"/>
    <property type="match status" value="1"/>
</dbReference>
<dbReference type="EMBL" id="MN739973">
    <property type="protein sequence ID" value="QHT80570.1"/>
    <property type="molecule type" value="Genomic_DNA"/>
</dbReference>
<organism evidence="1">
    <name type="scientific">viral metagenome</name>
    <dbReference type="NCBI Taxonomy" id="1070528"/>
    <lineage>
        <taxon>unclassified sequences</taxon>
        <taxon>metagenomes</taxon>
        <taxon>organismal metagenomes</taxon>
    </lineage>
</organism>
<dbReference type="NCBIfam" id="TIGR01444">
    <property type="entry name" value="fkbM_fam"/>
    <property type="match status" value="1"/>
</dbReference>
<dbReference type="SUPFAM" id="SSF53335">
    <property type="entry name" value="S-adenosyl-L-methionine-dependent methyltransferases"/>
    <property type="match status" value="1"/>
</dbReference>
<reference evidence="1" key="1">
    <citation type="journal article" date="2020" name="Nature">
        <title>Giant virus diversity and host interactions through global metagenomics.</title>
        <authorList>
            <person name="Schulz F."/>
            <person name="Roux S."/>
            <person name="Paez-Espino D."/>
            <person name="Jungbluth S."/>
            <person name="Walsh D.A."/>
            <person name="Denef V.J."/>
            <person name="McMahon K.D."/>
            <person name="Konstantinidis K.T."/>
            <person name="Eloe-Fadrosh E.A."/>
            <person name="Kyrpides N.C."/>
            <person name="Woyke T."/>
        </authorList>
    </citation>
    <scope>NUCLEOTIDE SEQUENCE</scope>
    <source>
        <strain evidence="1">GVMAG-M-3300023184-120</strain>
    </source>
</reference>
<dbReference type="AlphaFoldDB" id="A0A6C0HJM3"/>
<evidence type="ECO:0008006" key="2">
    <source>
        <dbReference type="Google" id="ProtNLM"/>
    </source>
</evidence>
<evidence type="ECO:0000313" key="1">
    <source>
        <dbReference type="EMBL" id="QHT80570.1"/>
    </source>
</evidence>
<name>A0A6C0HJM3_9ZZZZ</name>